<proteinExistence type="predicted"/>
<dbReference type="AlphaFoldDB" id="A0A813FST5"/>
<reference evidence="1" key="1">
    <citation type="submission" date="2021-02" db="EMBL/GenBank/DDBJ databases">
        <authorList>
            <person name="Dougan E. K."/>
            <person name="Rhodes N."/>
            <person name="Thang M."/>
            <person name="Chan C."/>
        </authorList>
    </citation>
    <scope>NUCLEOTIDE SEQUENCE</scope>
</reference>
<dbReference type="Gene3D" id="3.60.10.10">
    <property type="entry name" value="Endonuclease/exonuclease/phosphatase"/>
    <property type="match status" value="1"/>
</dbReference>
<evidence type="ECO:0000313" key="2">
    <source>
        <dbReference type="Proteomes" id="UP000654075"/>
    </source>
</evidence>
<dbReference type="EMBL" id="CAJNNV010025717">
    <property type="protein sequence ID" value="CAE8615822.1"/>
    <property type="molecule type" value="Genomic_DNA"/>
</dbReference>
<dbReference type="Proteomes" id="UP000654075">
    <property type="component" value="Unassembled WGS sequence"/>
</dbReference>
<evidence type="ECO:0000313" key="1">
    <source>
        <dbReference type="EMBL" id="CAE8615822.1"/>
    </source>
</evidence>
<organism evidence="1 2">
    <name type="scientific">Polarella glacialis</name>
    <name type="common">Dinoflagellate</name>
    <dbReference type="NCBI Taxonomy" id="89957"/>
    <lineage>
        <taxon>Eukaryota</taxon>
        <taxon>Sar</taxon>
        <taxon>Alveolata</taxon>
        <taxon>Dinophyceae</taxon>
        <taxon>Suessiales</taxon>
        <taxon>Suessiaceae</taxon>
        <taxon>Polarella</taxon>
    </lineage>
</organism>
<dbReference type="InterPro" id="IPR036691">
    <property type="entry name" value="Endo/exonu/phosph_ase_sf"/>
</dbReference>
<feature type="non-terminal residue" evidence="1">
    <location>
        <position position="1108"/>
    </location>
</feature>
<dbReference type="OrthoDB" id="6625457at2759"/>
<evidence type="ECO:0008006" key="3">
    <source>
        <dbReference type="Google" id="ProtNLM"/>
    </source>
</evidence>
<comment type="caution">
    <text evidence="1">The sequence shown here is derived from an EMBL/GenBank/DDBJ whole genome shotgun (WGS) entry which is preliminary data.</text>
</comment>
<protein>
    <recommendedName>
        <fullName evidence="3">Reverse transcriptase domain-containing protein</fullName>
    </recommendedName>
</protein>
<keyword evidence="2" id="KW-1185">Reference proteome</keyword>
<sequence>YCMVISLACKAPSDDSAFTNKAAGVSLLFRKRSFHFGWIRELYSPPQALQGRGGGVRIRHGDLDVAVFSVYAPNEPGNSAGRKSVQAFYQWLFAVTARLPKRTMKIFLGDFNAHVGSRSDELPDAGPVIGPYQPQQENSNGAMMRQWLGTFGMTAANTHFRKASGPTFWSPSRQGSRIDYIALPAENLPDVIAIDIWRRAALQLHIFRSATLRDHSPVHAVISLPRFQPPANNDKMHWDYDKLRVEMREIIHGNTTASPFLSDVAEFFSASDSQNTSARLSDMPTPDQNWDFINGGLREIATKHFAKPPFTPYPITPSARTVELRQQAAERYKSFESLPATPIHDWAEGNADTAFFLRSALTAWSSIAKVTKTDRQLRNSTRADRRKYYQSLAIEFTRAAESNDSHRMWILARQLARTGLGPRLRQWGACVSYPTVAEWTAFLGQPGNLGGCLATLDCGVPELCEHLNHGHEATMAQATACAKNDLENLATRIHTQKPYKSVPRWSVPAEVWRIIFEANDQYQSKLWRYRTAIFRMLVQIRRTASTPKLWHQSEAIFLSKANGKSGPAAFRVTHLLDPFSKAFHAAIWGLEEHDRWDFSVGGVSHRRRELALAQHMLLCWRLEYAKVNHIQRFYDIKNAFPSVSRDSIDEMLTRQFDEPERELLHQHHTDAVMNVTDGEGGSALLKIGSGSMQGDSIGGAIFGQVLGPYMTEGVRRIKGCDHHWPFEMDDFLTGEHVNTALSLYADDVSVVAKVSDAKNAGDIARELFWAVDSAIKPASLSLKKDFSVVYAKKCETREISARIRAADAAWFALSGLWFQHDVPPKSRVRIFKANVMSVLLAGLEAYVLSESQICKLESWRMAKVRILIEGKGTPLPFEQRYQLDSAGSITEHASPWLYQIVKDVAVFHACCPAMPLVEQMQFGIRTLLSNNSPLRGLKSKIRKTKTNPRKRRGASEVDSTTIQNGFKLLLQTAAQVRTVKAAFIATLLFPTEHPVIVVAKACGAKFAQECKARAGAKSVVQPHITLFSNIIKSVSQDPKAPEPLATACRKLLETRVGATWRGSFLTILMTSSSRSCDSFTRVSSACGAVVGEFYSFTRKMAHEGELRS</sequence>
<dbReference type="SUPFAM" id="SSF56219">
    <property type="entry name" value="DNase I-like"/>
    <property type="match status" value="1"/>
</dbReference>
<gene>
    <name evidence="1" type="ORF">PGLA1383_LOCUS33530</name>
</gene>
<accession>A0A813FST5</accession>
<name>A0A813FST5_POLGL</name>